<dbReference type="AlphaFoldDB" id="A0A7S3GCN9"/>
<dbReference type="EMBL" id="HBIB01037392">
    <property type="protein sequence ID" value="CAE0262122.1"/>
    <property type="molecule type" value="Transcribed_RNA"/>
</dbReference>
<sequence>MDAIGAFDWFESGKQEDLQNSLKSDEEIEKYSVDLEGISEKEKLKRFISGGLELQQLCAVNSLPTLIKHDITLLGFFAPLLKKYFSKLPCEVQSSAGDAFTKLIELDCLEVDDYEGPVLDVVTFVLGSKDCAVVEEWSGTLLSLIEKLPEESLVSKVCEIALKMSDLSQHAKVRLNGCRMFGPLAKKMSGKSVVNTFLERAITNCQDTITEVRATMSCQLPMIGESIGNELTQTRVYPELIELLRDEEVSVRTSAFQSLVEMISLLSAEEVKKTVIPIALEYARAPEKGPCVPGSPPLILHGDDGADLKRALAENYGKMVYNLQGHLQEEELDVLVRYFKALSSQAEDELRLFCAYNFPGMLQTLGSRKYALHLHDVFRSLCRDKYEAVRVLTAKFFHEVSIILGKERTAQYLRDSLLYLLGDSSDDVKEALLNNLHIILPQFSVAKEDTRVACYNELLQSVLALEKWAKGHWRRELVLVDRISTLIDHYSDAQLSEAVYPIPARFLSKAAANTVKKAAAVVFLYMMKRCRRYQTRMDLIQV</sequence>
<name>A0A7S3GCN9_9EUKA</name>
<dbReference type="PROSITE" id="PS50077">
    <property type="entry name" value="HEAT_REPEAT"/>
    <property type="match status" value="1"/>
</dbReference>
<proteinExistence type="predicted"/>
<feature type="repeat" description="HEAT" evidence="2">
    <location>
        <begin position="236"/>
        <end position="274"/>
    </location>
</feature>
<dbReference type="Gene3D" id="1.25.10.10">
    <property type="entry name" value="Leucine-rich Repeat Variant"/>
    <property type="match status" value="1"/>
</dbReference>
<protein>
    <submittedName>
        <fullName evidence="3">Uncharacterized protein</fullName>
    </submittedName>
</protein>
<dbReference type="PANTHER" id="PTHR21467:SF0">
    <property type="entry name" value="SERINE_THREONINE-PROTEIN PHOSPHATASE 4 REGULATORY SUBUNIT 4"/>
    <property type="match status" value="1"/>
</dbReference>
<evidence type="ECO:0000256" key="2">
    <source>
        <dbReference type="PROSITE-ProRule" id="PRU00103"/>
    </source>
</evidence>
<dbReference type="InterPro" id="IPR016024">
    <property type="entry name" value="ARM-type_fold"/>
</dbReference>
<dbReference type="InterPro" id="IPR000357">
    <property type="entry name" value="HEAT"/>
</dbReference>
<dbReference type="InterPro" id="IPR011989">
    <property type="entry name" value="ARM-like"/>
</dbReference>
<dbReference type="SUPFAM" id="SSF48371">
    <property type="entry name" value="ARM repeat"/>
    <property type="match status" value="1"/>
</dbReference>
<dbReference type="InterPro" id="IPR021133">
    <property type="entry name" value="HEAT_type_2"/>
</dbReference>
<accession>A0A7S3GCN9</accession>
<organism evidence="3">
    <name type="scientific">Palpitomonas bilix</name>
    <dbReference type="NCBI Taxonomy" id="652834"/>
    <lineage>
        <taxon>Eukaryota</taxon>
        <taxon>Eukaryota incertae sedis</taxon>
    </lineage>
</organism>
<evidence type="ECO:0000256" key="1">
    <source>
        <dbReference type="ARBA" id="ARBA00022737"/>
    </source>
</evidence>
<dbReference type="InterPro" id="IPR039918">
    <property type="entry name" value="PPP4R4"/>
</dbReference>
<reference evidence="3" key="1">
    <citation type="submission" date="2021-01" db="EMBL/GenBank/DDBJ databases">
        <authorList>
            <person name="Corre E."/>
            <person name="Pelletier E."/>
            <person name="Niang G."/>
            <person name="Scheremetjew M."/>
            <person name="Finn R."/>
            <person name="Kale V."/>
            <person name="Holt S."/>
            <person name="Cochrane G."/>
            <person name="Meng A."/>
            <person name="Brown T."/>
            <person name="Cohen L."/>
        </authorList>
    </citation>
    <scope>NUCLEOTIDE SEQUENCE</scope>
    <source>
        <strain evidence="3">NIES-2562</strain>
    </source>
</reference>
<dbReference type="Pfam" id="PF02985">
    <property type="entry name" value="HEAT"/>
    <property type="match status" value="1"/>
</dbReference>
<gene>
    <name evidence="3" type="ORF">PBIL07802_LOCUS24417</name>
</gene>
<keyword evidence="1" id="KW-0677">Repeat</keyword>
<dbReference type="PANTHER" id="PTHR21467">
    <property type="entry name" value="PROTEIN PHOSPHATASE 4 REGULATORY SUBUNIT 4 PPP4R4"/>
    <property type="match status" value="1"/>
</dbReference>
<evidence type="ECO:0000313" key="3">
    <source>
        <dbReference type="EMBL" id="CAE0262122.1"/>
    </source>
</evidence>